<reference evidence="6 7" key="1">
    <citation type="submission" date="2017-05" db="EMBL/GenBank/DDBJ databases">
        <title>Vagococcus spp. assemblies.</title>
        <authorList>
            <person name="Gulvik C.A."/>
        </authorList>
    </citation>
    <scope>NUCLEOTIDE SEQUENCE [LARGE SCALE GENOMIC DNA]</scope>
    <source>
        <strain evidence="6 7">CCUG 51432</strain>
    </source>
</reference>
<dbReference type="Proteomes" id="UP000287605">
    <property type="component" value="Unassembled WGS sequence"/>
</dbReference>
<keyword evidence="7" id="KW-1185">Reference proteome</keyword>
<dbReference type="PANTHER" id="PTHR34294">
    <property type="entry name" value="TRANSCRIPTIONAL REGULATOR-RELATED"/>
    <property type="match status" value="1"/>
</dbReference>
<name>A0A430APV2_9ENTE</name>
<dbReference type="Gene3D" id="3.40.50.1360">
    <property type="match status" value="1"/>
</dbReference>
<sequence>MFDEKRKQLAKVSYLYFIEEKTQAEIAKILGIYRTTVSRMISQAKKEGIVQIKIVDYGEDLFLLESYIKNKYGLKQVELVPSELSDSNEEKEEKLALAAGEFMKKNIKADDIVGMSWGATLWRAIDKINGKFDKNATIVPIVGGPSHINANFHVNTLVYELSRRFEGESLFINATVVQETKLLKEGIVGSKYFSELKDKWRELDVAFVGIGGQLSYKKSQWRDLLTSKDFEDLKLREAVGDCCCRFFDKDGKILRGDLDDRTIGLPLEELANVPLSVGIARGKVKARAIASVLKGKYVNCLISDQETMLELLRLEKDTGYAELLNQQSS</sequence>
<dbReference type="GO" id="GO:0030246">
    <property type="term" value="F:carbohydrate binding"/>
    <property type="evidence" value="ECO:0007669"/>
    <property type="project" value="InterPro"/>
</dbReference>
<evidence type="ECO:0000256" key="2">
    <source>
        <dbReference type="ARBA" id="ARBA00023015"/>
    </source>
</evidence>
<dbReference type="RefSeq" id="WP_126809631.1">
    <property type="nucleotide sequence ID" value="NZ_NGKA01000016.1"/>
</dbReference>
<accession>A0A430APV2</accession>
<keyword evidence="3 6" id="KW-0238">DNA-binding</keyword>
<keyword evidence="4" id="KW-0804">Transcription</keyword>
<comment type="similarity">
    <text evidence="1">Belongs to the SorC transcriptional regulatory family.</text>
</comment>
<dbReference type="GO" id="GO:0003677">
    <property type="term" value="F:DNA binding"/>
    <property type="evidence" value="ECO:0007669"/>
    <property type="project" value="UniProtKB-KW"/>
</dbReference>
<evidence type="ECO:0000313" key="6">
    <source>
        <dbReference type="EMBL" id="RSU10158.1"/>
    </source>
</evidence>
<comment type="caution">
    <text evidence="6">The sequence shown here is derived from an EMBL/GenBank/DDBJ whole genome shotgun (WGS) entry which is preliminary data.</text>
</comment>
<dbReference type="Pfam" id="PF04198">
    <property type="entry name" value="Sugar-bind"/>
    <property type="match status" value="1"/>
</dbReference>
<evidence type="ECO:0000259" key="5">
    <source>
        <dbReference type="Pfam" id="PF04198"/>
    </source>
</evidence>
<dbReference type="AlphaFoldDB" id="A0A430APV2"/>
<dbReference type="OrthoDB" id="58802at2"/>
<dbReference type="SUPFAM" id="SSF46785">
    <property type="entry name" value="Winged helix' DNA-binding domain"/>
    <property type="match status" value="1"/>
</dbReference>
<dbReference type="Gene3D" id="1.10.10.60">
    <property type="entry name" value="Homeodomain-like"/>
    <property type="match status" value="1"/>
</dbReference>
<organism evidence="6 7">
    <name type="scientific">Vagococcus elongatus</name>
    <dbReference type="NCBI Taxonomy" id="180344"/>
    <lineage>
        <taxon>Bacteria</taxon>
        <taxon>Bacillati</taxon>
        <taxon>Bacillota</taxon>
        <taxon>Bacilli</taxon>
        <taxon>Lactobacillales</taxon>
        <taxon>Enterococcaceae</taxon>
        <taxon>Vagococcus</taxon>
    </lineage>
</organism>
<dbReference type="SUPFAM" id="SSF100950">
    <property type="entry name" value="NagB/RpiA/CoA transferase-like"/>
    <property type="match status" value="1"/>
</dbReference>
<dbReference type="InterPro" id="IPR007324">
    <property type="entry name" value="Sugar-bd_dom_put"/>
</dbReference>
<protein>
    <submittedName>
        <fullName evidence="6">DNA-binding transcriptional regulator</fullName>
    </submittedName>
</protein>
<proteinExistence type="inferred from homology"/>
<dbReference type="PANTHER" id="PTHR34294:SF1">
    <property type="entry name" value="TRANSCRIPTIONAL REGULATOR LSRR"/>
    <property type="match status" value="1"/>
</dbReference>
<dbReference type="EMBL" id="NGKA01000016">
    <property type="protein sequence ID" value="RSU10158.1"/>
    <property type="molecule type" value="Genomic_DNA"/>
</dbReference>
<evidence type="ECO:0000313" key="7">
    <source>
        <dbReference type="Proteomes" id="UP000287605"/>
    </source>
</evidence>
<evidence type="ECO:0000256" key="1">
    <source>
        <dbReference type="ARBA" id="ARBA00010466"/>
    </source>
</evidence>
<evidence type="ECO:0000256" key="4">
    <source>
        <dbReference type="ARBA" id="ARBA00023163"/>
    </source>
</evidence>
<dbReference type="InterPro" id="IPR051054">
    <property type="entry name" value="SorC_transcr_regulators"/>
</dbReference>
<dbReference type="InterPro" id="IPR036390">
    <property type="entry name" value="WH_DNA-bd_sf"/>
</dbReference>
<gene>
    <name evidence="6" type="ORF">CBF29_10240</name>
</gene>
<evidence type="ECO:0000256" key="3">
    <source>
        <dbReference type="ARBA" id="ARBA00023125"/>
    </source>
</evidence>
<feature type="domain" description="Sugar-binding" evidence="5">
    <location>
        <begin position="60"/>
        <end position="312"/>
    </location>
</feature>
<keyword evidence="2" id="KW-0805">Transcription regulation</keyword>
<dbReference type="InterPro" id="IPR037171">
    <property type="entry name" value="NagB/RpiA_transferase-like"/>
</dbReference>